<dbReference type="PANTHER" id="PTHR14969:SF62">
    <property type="entry name" value="DECAPRENYLPHOSPHORYL-5-PHOSPHORIBOSE PHOSPHATASE RV3807C-RELATED"/>
    <property type="match status" value="1"/>
</dbReference>
<dbReference type="RefSeq" id="WP_319943361.1">
    <property type="nucleotide sequence ID" value="NZ_WEGI01000010.1"/>
</dbReference>
<dbReference type="Gene3D" id="1.20.144.10">
    <property type="entry name" value="Phosphatidic acid phosphatase type 2/haloperoxidase"/>
    <property type="match status" value="1"/>
</dbReference>
<dbReference type="InterPro" id="IPR036938">
    <property type="entry name" value="PAP2/HPO_sf"/>
</dbReference>
<dbReference type="InterPro" id="IPR000326">
    <property type="entry name" value="PAP2/HPO"/>
</dbReference>
<evidence type="ECO:0000256" key="4">
    <source>
        <dbReference type="ARBA" id="ARBA00022801"/>
    </source>
</evidence>
<evidence type="ECO:0000256" key="6">
    <source>
        <dbReference type="ARBA" id="ARBA00023136"/>
    </source>
</evidence>
<dbReference type="GO" id="GO:0005886">
    <property type="term" value="C:plasma membrane"/>
    <property type="evidence" value="ECO:0007669"/>
    <property type="project" value="UniProtKB-SubCell"/>
</dbReference>
<protein>
    <submittedName>
        <fullName evidence="8">Lipid kinase YegS</fullName>
        <ecNumber evidence="8">2.7.1.-</ecNumber>
    </submittedName>
</protein>
<feature type="domain" description="DAGKc" evidence="7">
    <location>
        <begin position="208"/>
        <end position="330"/>
    </location>
</feature>
<dbReference type="Gene3D" id="2.60.200.40">
    <property type="match status" value="1"/>
</dbReference>
<dbReference type="SMART" id="SM00046">
    <property type="entry name" value="DAGKc"/>
    <property type="match status" value="1"/>
</dbReference>
<keyword evidence="6" id="KW-0472">Membrane</keyword>
<name>A0A7K0DT28_9NOCA</name>
<dbReference type="AlphaFoldDB" id="A0A7K0DT28"/>
<dbReference type="EC" id="2.7.1.-" evidence="8"/>
<organism evidence="8 9">
    <name type="scientific">Nocardia aurantia</name>
    <dbReference type="NCBI Taxonomy" id="2585199"/>
    <lineage>
        <taxon>Bacteria</taxon>
        <taxon>Bacillati</taxon>
        <taxon>Actinomycetota</taxon>
        <taxon>Actinomycetes</taxon>
        <taxon>Mycobacteriales</taxon>
        <taxon>Nocardiaceae</taxon>
        <taxon>Nocardia</taxon>
    </lineage>
</organism>
<keyword evidence="4" id="KW-0378">Hydrolase</keyword>
<dbReference type="InterPro" id="IPR001206">
    <property type="entry name" value="Diacylglycerol_kinase_cat_dom"/>
</dbReference>
<evidence type="ECO:0000256" key="3">
    <source>
        <dbReference type="ARBA" id="ARBA00022692"/>
    </source>
</evidence>
<dbReference type="Proteomes" id="UP000431401">
    <property type="component" value="Unassembled WGS sequence"/>
</dbReference>
<evidence type="ECO:0000256" key="5">
    <source>
        <dbReference type="ARBA" id="ARBA00022989"/>
    </source>
</evidence>
<keyword evidence="5" id="KW-1133">Transmembrane helix</keyword>
<gene>
    <name evidence="8" type="primary">yegS_3</name>
    <name evidence="8" type="ORF">NRB56_45190</name>
</gene>
<evidence type="ECO:0000259" key="7">
    <source>
        <dbReference type="PROSITE" id="PS50146"/>
    </source>
</evidence>
<reference evidence="8 9" key="1">
    <citation type="submission" date="2019-10" db="EMBL/GenBank/DDBJ databases">
        <title>Nocardia macrotermitis sp. nov. and Nocardia aurantia sp. nov., isolated from the gut of fungus growing-termite Macrotermes natalensis.</title>
        <authorList>
            <person name="Benndorf R."/>
            <person name="Schwitalla J."/>
            <person name="Martin K."/>
            <person name="De Beer W."/>
            <person name="Kaster A.-K."/>
            <person name="Vollmers J."/>
            <person name="Poulsen M."/>
            <person name="Beemelmanns C."/>
        </authorList>
    </citation>
    <scope>NUCLEOTIDE SEQUENCE [LARGE SCALE GENOMIC DNA]</scope>
    <source>
        <strain evidence="8 9">RB56</strain>
    </source>
</reference>
<dbReference type="Gene3D" id="3.40.50.10330">
    <property type="entry name" value="Probable inorganic polyphosphate/atp-NAD kinase, domain 1"/>
    <property type="match status" value="1"/>
</dbReference>
<dbReference type="GO" id="GO:0016787">
    <property type="term" value="F:hydrolase activity"/>
    <property type="evidence" value="ECO:0007669"/>
    <property type="project" value="UniProtKB-KW"/>
</dbReference>
<comment type="subcellular location">
    <subcellularLocation>
        <location evidence="1">Cell membrane</location>
        <topology evidence="1">Multi-pass membrane protein</topology>
    </subcellularLocation>
</comment>
<proteinExistence type="predicted"/>
<dbReference type="EMBL" id="WEGI01000010">
    <property type="protein sequence ID" value="MQY28930.1"/>
    <property type="molecule type" value="Genomic_DNA"/>
</dbReference>
<keyword evidence="8" id="KW-0418">Kinase</keyword>
<dbReference type="PANTHER" id="PTHR14969">
    <property type="entry name" value="SPHINGOSINE-1-PHOSPHATE PHOSPHOHYDROLASE"/>
    <property type="match status" value="1"/>
</dbReference>
<comment type="caution">
    <text evidence="8">The sequence shown here is derived from an EMBL/GenBank/DDBJ whole genome shotgun (WGS) entry which is preliminary data.</text>
</comment>
<keyword evidence="8" id="KW-0808">Transferase</keyword>
<dbReference type="Pfam" id="PF01569">
    <property type="entry name" value="PAP2"/>
    <property type="match status" value="1"/>
</dbReference>
<dbReference type="GO" id="GO:0016301">
    <property type="term" value="F:kinase activity"/>
    <property type="evidence" value="ECO:0007669"/>
    <property type="project" value="UniProtKB-KW"/>
</dbReference>
<evidence type="ECO:0000256" key="2">
    <source>
        <dbReference type="ARBA" id="ARBA00022475"/>
    </source>
</evidence>
<dbReference type="InterPro" id="IPR016064">
    <property type="entry name" value="NAD/diacylglycerol_kinase_sf"/>
</dbReference>
<sequence>MVRASTGGSGLRRTRGRIAAADLRLLDAVGARRSVVLDRVLPGLGRWANHGVLWFVVGIGISVRKDRRTRRAALRGAAAIGIASPLTNLVFKNVFRRSRPPITGVPLVRHLVRPPITPSFPSGHSASAAAFATAVAMEAPAAVAVPVGVLAASVAVSRVVSGAHYPSDVVVGAAVGTGCGLLTRLWWPVRPPGRATAAESDADVPAPVSGAGVVVLINDGAGTTNPQLSEVIRAELPDAEVLVLPGDEMEEALRRAAGSARVVAVAGGDGTVNAAARHLAGTDVPLLVLPAGTLNHFAHELGVHTVDDALSALRAGHAVRVDVGRVDGRVFLNTCAFGLYTDLVAFRGRWEGRIGKWPAMLAGMFHVLRRGQPQSVLIDGVPRLVWMIFLGNGRYHPAGFAPAYRSRLDDGLLDVRIVEAGTPFAATWMVFAMLTRTLRWCPAYRQYTSPRVHFATADPVLRLSLDGEYTEVSEQATLRIDPAALLVYRPPGDVE</sequence>
<dbReference type="InterPro" id="IPR017438">
    <property type="entry name" value="ATP-NAD_kinase_N"/>
</dbReference>
<accession>A0A7K0DT28</accession>
<dbReference type="CDD" id="cd01610">
    <property type="entry name" value="PAP2_like"/>
    <property type="match status" value="1"/>
</dbReference>
<evidence type="ECO:0000313" key="9">
    <source>
        <dbReference type="Proteomes" id="UP000431401"/>
    </source>
</evidence>
<keyword evidence="2" id="KW-1003">Cell membrane</keyword>
<dbReference type="PROSITE" id="PS50146">
    <property type="entry name" value="DAGK"/>
    <property type="match status" value="1"/>
</dbReference>
<keyword evidence="3" id="KW-0812">Transmembrane</keyword>
<dbReference type="SUPFAM" id="SSF111331">
    <property type="entry name" value="NAD kinase/diacylglycerol kinase-like"/>
    <property type="match status" value="1"/>
</dbReference>
<evidence type="ECO:0000256" key="1">
    <source>
        <dbReference type="ARBA" id="ARBA00004651"/>
    </source>
</evidence>
<evidence type="ECO:0000313" key="8">
    <source>
        <dbReference type="EMBL" id="MQY28930.1"/>
    </source>
</evidence>
<dbReference type="Pfam" id="PF00781">
    <property type="entry name" value="DAGK_cat"/>
    <property type="match status" value="1"/>
</dbReference>
<dbReference type="SMART" id="SM00014">
    <property type="entry name" value="acidPPc"/>
    <property type="match status" value="1"/>
</dbReference>
<dbReference type="SUPFAM" id="SSF48317">
    <property type="entry name" value="Acid phosphatase/Vanadium-dependent haloperoxidase"/>
    <property type="match status" value="1"/>
</dbReference>
<keyword evidence="9" id="KW-1185">Reference proteome</keyword>